<comment type="caution">
    <text evidence="1">The sequence shown here is derived from an EMBL/GenBank/DDBJ whole genome shotgun (WGS) entry which is preliminary data.</text>
</comment>
<evidence type="ECO:0000313" key="2">
    <source>
        <dbReference type="Proteomes" id="UP001482620"/>
    </source>
</evidence>
<name>A0ABV0UZ96_9TELE</name>
<accession>A0ABV0UZ96</accession>
<gene>
    <name evidence="1" type="ORF">ILYODFUR_028778</name>
</gene>
<reference evidence="1 2" key="1">
    <citation type="submission" date="2021-06" db="EMBL/GenBank/DDBJ databases">
        <authorList>
            <person name="Palmer J.M."/>
        </authorList>
    </citation>
    <scope>NUCLEOTIDE SEQUENCE [LARGE SCALE GENOMIC DNA]</scope>
    <source>
        <strain evidence="2">if_2019</strain>
        <tissue evidence="1">Muscle</tissue>
    </source>
</reference>
<organism evidence="1 2">
    <name type="scientific">Ilyodon furcidens</name>
    <name type="common">goldbreast splitfin</name>
    <dbReference type="NCBI Taxonomy" id="33524"/>
    <lineage>
        <taxon>Eukaryota</taxon>
        <taxon>Metazoa</taxon>
        <taxon>Chordata</taxon>
        <taxon>Craniata</taxon>
        <taxon>Vertebrata</taxon>
        <taxon>Euteleostomi</taxon>
        <taxon>Actinopterygii</taxon>
        <taxon>Neopterygii</taxon>
        <taxon>Teleostei</taxon>
        <taxon>Neoteleostei</taxon>
        <taxon>Acanthomorphata</taxon>
        <taxon>Ovalentaria</taxon>
        <taxon>Atherinomorphae</taxon>
        <taxon>Cyprinodontiformes</taxon>
        <taxon>Goodeidae</taxon>
        <taxon>Ilyodon</taxon>
    </lineage>
</organism>
<sequence>MLVCLWSTTQTPNYDKNGWTQFLKCGEEFRHLGGVQKKGAPSNGINLVVLASDLNASLERISRRPKRRPQDTHRTCWRDYKSLLAY</sequence>
<proteinExistence type="predicted"/>
<keyword evidence="2" id="KW-1185">Reference proteome</keyword>
<dbReference type="EMBL" id="JAHRIQ010085088">
    <property type="protein sequence ID" value="MEQ2249398.1"/>
    <property type="molecule type" value="Genomic_DNA"/>
</dbReference>
<protein>
    <submittedName>
        <fullName evidence="1">Uncharacterized protein</fullName>
    </submittedName>
</protein>
<evidence type="ECO:0000313" key="1">
    <source>
        <dbReference type="EMBL" id="MEQ2249398.1"/>
    </source>
</evidence>
<dbReference type="Proteomes" id="UP001482620">
    <property type="component" value="Unassembled WGS sequence"/>
</dbReference>